<evidence type="ECO:0000256" key="1">
    <source>
        <dbReference type="ARBA" id="ARBA00008416"/>
    </source>
</evidence>
<dbReference type="PANTHER" id="PTHR43212:SF3">
    <property type="entry name" value="QUERCETIN 2,3-DIOXYGENASE"/>
    <property type="match status" value="1"/>
</dbReference>
<reference evidence="6 7" key="2">
    <citation type="journal article" date="2011" name="J. Bacteriol.">
        <title>Genomes of three methylotrophs from a single niche uncover genetic and metabolic divergence of Methylophilaceae.</title>
        <authorList>
            <person name="Lapidus A."/>
            <person name="Clum A."/>
            <person name="Labutti K."/>
            <person name="Kaluzhnaya M.G."/>
            <person name="Lim S."/>
            <person name="Beck D.A."/>
            <person name="Glavina Del Rio T."/>
            <person name="Nolan M."/>
            <person name="Mavromatis K."/>
            <person name="Huntemann M."/>
            <person name="Lucas S."/>
            <person name="Lidstrom M.E."/>
            <person name="Ivanova N."/>
            <person name="Chistoserdova L."/>
        </authorList>
    </citation>
    <scope>NUCLEOTIDE SEQUENCE [LARGE SCALE GENOMIC DNA]</scope>
    <source>
        <strain evidence="6 7">301</strain>
    </source>
</reference>
<dbReference type="InterPro" id="IPR012093">
    <property type="entry name" value="Pirin"/>
</dbReference>
<dbReference type="Gene3D" id="2.60.120.10">
    <property type="entry name" value="Jelly Rolls"/>
    <property type="match status" value="2"/>
</dbReference>
<keyword evidence="2" id="KW-0408">Iron</keyword>
<evidence type="ECO:0000313" key="7">
    <source>
        <dbReference type="Proteomes" id="UP000000383"/>
    </source>
</evidence>
<feature type="binding site" evidence="2">
    <location>
        <position position="107"/>
    </location>
    <ligand>
        <name>Fe cation</name>
        <dbReference type="ChEBI" id="CHEBI:24875"/>
    </ligand>
</feature>
<keyword evidence="2" id="KW-0479">Metal-binding</keyword>
<dbReference type="KEGG" id="meh:M301_1891"/>
<feature type="domain" description="Pirin N-terminal" evidence="4">
    <location>
        <begin position="18"/>
        <end position="125"/>
    </location>
</feature>
<keyword evidence="7" id="KW-1185">Reference proteome</keyword>
<sequence>MKPSLNKTKLRKSSDRGYVHQGWLESYHSFSFTGYYDPAHMHYSVLRVINEDVFEAGQGFGMHPHKNMEIITYMLQGELRHVDSLGNTSVIKAGDVQCMTAGTGIVHSEMNASETEAVHLLQIWIFPERKLLEPGYKDQHFTQAQKQNRWCLIVSHDGRENSLKIQQDISLFATLLAENESLDYMLPAHRSLYIQLARGEIEICGQHLSAGDALMADGSKEFTFKALTQSEILLFDLPIHHSVDIMQQ</sequence>
<evidence type="ECO:0000259" key="4">
    <source>
        <dbReference type="Pfam" id="PF02678"/>
    </source>
</evidence>
<dbReference type="InterPro" id="IPR041602">
    <property type="entry name" value="Quercetinase_C"/>
</dbReference>
<dbReference type="Pfam" id="PF02678">
    <property type="entry name" value="Pirin"/>
    <property type="match status" value="1"/>
</dbReference>
<dbReference type="AlphaFoldDB" id="D7DJM8"/>
<accession>D7DJM8</accession>
<dbReference type="InterPro" id="IPR014710">
    <property type="entry name" value="RmlC-like_jellyroll"/>
</dbReference>
<dbReference type="CDD" id="cd02910">
    <property type="entry name" value="cupin_Yhhw_N"/>
    <property type="match status" value="1"/>
</dbReference>
<dbReference type="InterPro" id="IPR003829">
    <property type="entry name" value="Pirin_N_dom"/>
</dbReference>
<feature type="binding site" evidence="2">
    <location>
        <position position="65"/>
    </location>
    <ligand>
        <name>Fe cation</name>
        <dbReference type="ChEBI" id="CHEBI:24875"/>
    </ligand>
</feature>
<dbReference type="EMBL" id="CP002056">
    <property type="protein sequence ID" value="ADI30263.1"/>
    <property type="molecule type" value="Genomic_DNA"/>
</dbReference>
<feature type="binding site" evidence="2">
    <location>
        <position position="109"/>
    </location>
    <ligand>
        <name>Fe cation</name>
        <dbReference type="ChEBI" id="CHEBI:24875"/>
    </ligand>
</feature>
<dbReference type="OrthoDB" id="321327at2"/>
<dbReference type="SUPFAM" id="SSF51182">
    <property type="entry name" value="RmlC-like cupins"/>
    <property type="match status" value="1"/>
</dbReference>
<dbReference type="Pfam" id="PF17954">
    <property type="entry name" value="Pirin_C_2"/>
    <property type="match status" value="1"/>
</dbReference>
<evidence type="ECO:0000259" key="5">
    <source>
        <dbReference type="Pfam" id="PF17954"/>
    </source>
</evidence>
<comment type="similarity">
    <text evidence="1 3">Belongs to the pirin family.</text>
</comment>
<feature type="domain" description="Quercetin 2,3-dioxygenase C-terminal cupin" evidence="5">
    <location>
        <begin position="152"/>
        <end position="237"/>
    </location>
</feature>
<comment type="cofactor">
    <cofactor evidence="2">
        <name>Fe cation</name>
        <dbReference type="ChEBI" id="CHEBI:24875"/>
    </cofactor>
    <text evidence="2">Binds 1 Fe cation per subunit.</text>
</comment>
<dbReference type="InterPro" id="IPR011051">
    <property type="entry name" value="RmlC_Cupin_sf"/>
</dbReference>
<dbReference type="PANTHER" id="PTHR43212">
    <property type="entry name" value="QUERCETIN 2,3-DIOXYGENASE"/>
    <property type="match status" value="1"/>
</dbReference>
<evidence type="ECO:0000256" key="2">
    <source>
        <dbReference type="PIRSR" id="PIRSR006232-1"/>
    </source>
</evidence>
<dbReference type="Proteomes" id="UP000000383">
    <property type="component" value="Chromosome"/>
</dbReference>
<protein>
    <submittedName>
        <fullName evidence="6">Pirin domain protein</fullName>
    </submittedName>
</protein>
<dbReference type="HOGENOM" id="CLU_064194_2_2_4"/>
<proteinExistence type="inferred from homology"/>
<name>D7DJM8_METV0</name>
<organism evidence="6 7">
    <name type="scientific">Methylotenera versatilis (strain 301)</name>
    <dbReference type="NCBI Taxonomy" id="666681"/>
    <lineage>
        <taxon>Bacteria</taxon>
        <taxon>Pseudomonadati</taxon>
        <taxon>Pseudomonadota</taxon>
        <taxon>Betaproteobacteria</taxon>
        <taxon>Nitrosomonadales</taxon>
        <taxon>Methylophilaceae</taxon>
        <taxon>Methylotenera</taxon>
    </lineage>
</organism>
<dbReference type="RefSeq" id="WP_013148575.1">
    <property type="nucleotide sequence ID" value="NC_014207.1"/>
</dbReference>
<evidence type="ECO:0000313" key="6">
    <source>
        <dbReference type="EMBL" id="ADI30263.1"/>
    </source>
</evidence>
<dbReference type="eggNOG" id="COG1741">
    <property type="taxonomic scope" value="Bacteria"/>
</dbReference>
<reference evidence="7" key="1">
    <citation type="submission" date="2010-05" db="EMBL/GenBank/DDBJ databases">
        <title>Complete sequence of Methylotenera sp. 301.</title>
        <authorList>
            <person name="Lucas S."/>
            <person name="Copeland A."/>
            <person name="Lapidus A."/>
            <person name="Cheng J.-F."/>
            <person name="Bruce D."/>
            <person name="Goodwin L."/>
            <person name="Pitluck S."/>
            <person name="Clum A."/>
            <person name="Land M."/>
            <person name="Hauser L."/>
            <person name="Kyrpides N."/>
            <person name="Ivanova N."/>
            <person name="Chistoservova L."/>
            <person name="Kalyuzhnaya M."/>
            <person name="Woyke T."/>
        </authorList>
    </citation>
    <scope>NUCLEOTIDE SEQUENCE [LARGE SCALE GENOMIC DNA]</scope>
    <source>
        <strain evidence="7">301</strain>
    </source>
</reference>
<feature type="binding site" evidence="2">
    <location>
        <position position="63"/>
    </location>
    <ligand>
        <name>Fe cation</name>
        <dbReference type="ChEBI" id="CHEBI:24875"/>
    </ligand>
</feature>
<gene>
    <name evidence="6" type="ordered locus">M301_1891</name>
</gene>
<dbReference type="GO" id="GO:0046872">
    <property type="term" value="F:metal ion binding"/>
    <property type="evidence" value="ECO:0007669"/>
    <property type="project" value="UniProtKB-KW"/>
</dbReference>
<dbReference type="PIRSF" id="PIRSF006232">
    <property type="entry name" value="Pirin"/>
    <property type="match status" value="1"/>
</dbReference>
<evidence type="ECO:0000256" key="3">
    <source>
        <dbReference type="RuleBase" id="RU003457"/>
    </source>
</evidence>
<dbReference type="STRING" id="666681.M301_1891"/>